<dbReference type="Proteomes" id="UP000887580">
    <property type="component" value="Unplaced"/>
</dbReference>
<evidence type="ECO:0000313" key="2">
    <source>
        <dbReference type="WBParaSite" id="PS1159_v2.g18951.t1"/>
    </source>
</evidence>
<evidence type="ECO:0000313" key="1">
    <source>
        <dbReference type="Proteomes" id="UP000887580"/>
    </source>
</evidence>
<name>A0AC35FMS7_9BILA</name>
<protein>
    <submittedName>
        <fullName evidence="2">G_PROTEIN_RECEP_F1_2 domain-containing protein</fullName>
    </submittedName>
</protein>
<organism evidence="1 2">
    <name type="scientific">Panagrolaimus sp. PS1159</name>
    <dbReference type="NCBI Taxonomy" id="55785"/>
    <lineage>
        <taxon>Eukaryota</taxon>
        <taxon>Metazoa</taxon>
        <taxon>Ecdysozoa</taxon>
        <taxon>Nematoda</taxon>
        <taxon>Chromadorea</taxon>
        <taxon>Rhabditida</taxon>
        <taxon>Tylenchina</taxon>
        <taxon>Panagrolaimomorpha</taxon>
        <taxon>Panagrolaimoidea</taxon>
        <taxon>Panagrolaimidae</taxon>
        <taxon>Panagrolaimus</taxon>
    </lineage>
</organism>
<dbReference type="WBParaSite" id="PS1159_v2.g18951.t1">
    <property type="protein sequence ID" value="PS1159_v2.g18951.t1"/>
    <property type="gene ID" value="PS1159_v2.g18951"/>
</dbReference>
<sequence>MDILSLQHPLNYSDNYQQNDSSLWIEEEYSNSNSSDPVAYILGGENIPSTDVTPESLLCTVISVACECHSYYQFYNMEEKLVLGLISLPIISFGLCANILSICIFTHRVMRGSPINWYLAVLSCSDTIILFSAFFVLALPRLGEYLMVWWATSFRYIF</sequence>
<accession>A0AC35FMS7</accession>
<reference evidence="2" key="1">
    <citation type="submission" date="2022-11" db="UniProtKB">
        <authorList>
            <consortium name="WormBaseParasite"/>
        </authorList>
    </citation>
    <scope>IDENTIFICATION</scope>
</reference>
<proteinExistence type="predicted"/>